<reference evidence="9 10" key="1">
    <citation type="journal article" date="2017" name="BMC Genomics">
        <title>Comparative genomic and phylogenomic analyses of the Bifidobacteriaceae family.</title>
        <authorList>
            <person name="Lugli G.A."/>
            <person name="Milani C."/>
            <person name="Turroni F."/>
            <person name="Duranti S."/>
            <person name="Mancabelli L."/>
            <person name="Mangifesta M."/>
            <person name="Ferrario C."/>
            <person name="Modesto M."/>
            <person name="Mattarelli P."/>
            <person name="Jiri K."/>
            <person name="van Sinderen D."/>
            <person name="Ventura M."/>
        </authorList>
    </citation>
    <scope>NUCLEOTIDE SEQUENCE [LARGE SCALE GENOMIC DNA]</scope>
    <source>
        <strain evidence="9 10">DSM 100201</strain>
    </source>
</reference>
<gene>
    <name evidence="9" type="ORF">BTIS_1273</name>
</gene>
<dbReference type="InterPro" id="IPR035906">
    <property type="entry name" value="MetI-like_sf"/>
</dbReference>
<keyword evidence="3" id="KW-1003">Cell membrane</keyword>
<feature type="transmembrane region" description="Helical" evidence="7">
    <location>
        <begin position="110"/>
        <end position="134"/>
    </location>
</feature>
<dbReference type="InterPro" id="IPR000515">
    <property type="entry name" value="MetI-like"/>
</dbReference>
<accession>A0A261FEL6</accession>
<dbReference type="PANTHER" id="PTHR43163">
    <property type="entry name" value="DIPEPTIDE TRANSPORT SYSTEM PERMEASE PROTEIN DPPB-RELATED"/>
    <property type="match status" value="1"/>
</dbReference>
<feature type="domain" description="ABC transmembrane type-1" evidence="8">
    <location>
        <begin position="106"/>
        <end position="307"/>
    </location>
</feature>
<feature type="transmembrane region" description="Helical" evidence="7">
    <location>
        <begin position="146"/>
        <end position="172"/>
    </location>
</feature>
<dbReference type="EMBL" id="MWWV01000007">
    <property type="protein sequence ID" value="OZG57620.1"/>
    <property type="molecule type" value="Genomic_DNA"/>
</dbReference>
<comment type="similarity">
    <text evidence="7">Belongs to the binding-protein-dependent transport system permease family.</text>
</comment>
<dbReference type="Pfam" id="PF00528">
    <property type="entry name" value="BPD_transp_1"/>
    <property type="match status" value="1"/>
</dbReference>
<evidence type="ECO:0000313" key="9">
    <source>
        <dbReference type="EMBL" id="OZG57620.1"/>
    </source>
</evidence>
<evidence type="ECO:0000256" key="7">
    <source>
        <dbReference type="RuleBase" id="RU363032"/>
    </source>
</evidence>
<feature type="transmembrane region" description="Helical" evidence="7">
    <location>
        <begin position="184"/>
        <end position="204"/>
    </location>
</feature>
<name>A0A261FEL6_9BIFI</name>
<evidence type="ECO:0000256" key="1">
    <source>
        <dbReference type="ARBA" id="ARBA00004651"/>
    </source>
</evidence>
<keyword evidence="2 7" id="KW-0813">Transport</keyword>
<comment type="subcellular location">
    <subcellularLocation>
        <location evidence="1 7">Cell membrane</location>
        <topology evidence="1 7">Multi-pass membrane protein</topology>
    </subcellularLocation>
</comment>
<proteinExistence type="inferred from homology"/>
<feature type="transmembrane region" description="Helical" evidence="7">
    <location>
        <begin position="14"/>
        <end position="32"/>
    </location>
</feature>
<keyword evidence="4 7" id="KW-0812">Transmembrane</keyword>
<feature type="transmembrane region" description="Helical" evidence="7">
    <location>
        <begin position="284"/>
        <end position="310"/>
    </location>
</feature>
<keyword evidence="10" id="KW-1185">Reference proteome</keyword>
<dbReference type="PROSITE" id="PS50928">
    <property type="entry name" value="ABC_TM1"/>
    <property type="match status" value="1"/>
</dbReference>
<dbReference type="AlphaFoldDB" id="A0A261FEL6"/>
<dbReference type="Proteomes" id="UP000216444">
    <property type="component" value="Unassembled WGS sequence"/>
</dbReference>
<keyword evidence="6 7" id="KW-0472">Membrane</keyword>
<dbReference type="GO" id="GO:0005886">
    <property type="term" value="C:plasma membrane"/>
    <property type="evidence" value="ECO:0007669"/>
    <property type="project" value="UniProtKB-SubCell"/>
</dbReference>
<sequence length="321" mass="34533">MNPKGYAVYIAKRIGQAVLVLWAAYTVTYVILNLLPKNVEQSILVARGMQEAVGDPNAIAQVRSEFGLDESPVRHYFTVLFAALHGDLGTSYQYGSNVASLIATRLGMTISVSLLAILLAVVVAFALAFAASYFRQKTVRAILQALPTLSVSVPTFWIGLLLMQVFSFWLGLLPSIGQSGWKTMVLPVVTMAIPVSAMLSRLLMDGFDTVMREPFIVAAKAHGFSRRSIVISHVIKNGSLPALTMLGLIVGGTVNGAIVAETVFSRQGVGLLIQQAVQNQDFPVVQGVVLLAAAAFVVVNLVVDLIYPLLDPRISHIAKEV</sequence>
<evidence type="ECO:0000313" key="10">
    <source>
        <dbReference type="Proteomes" id="UP000216444"/>
    </source>
</evidence>
<evidence type="ECO:0000256" key="3">
    <source>
        <dbReference type="ARBA" id="ARBA00022475"/>
    </source>
</evidence>
<protein>
    <submittedName>
        <fullName evidence="9">Peptide ABC transporter permease</fullName>
    </submittedName>
</protein>
<feature type="transmembrane region" description="Helical" evidence="7">
    <location>
        <begin position="242"/>
        <end position="264"/>
    </location>
</feature>
<dbReference type="GO" id="GO:0055085">
    <property type="term" value="P:transmembrane transport"/>
    <property type="evidence" value="ECO:0007669"/>
    <property type="project" value="InterPro"/>
</dbReference>
<evidence type="ECO:0000256" key="2">
    <source>
        <dbReference type="ARBA" id="ARBA00022448"/>
    </source>
</evidence>
<evidence type="ECO:0000256" key="6">
    <source>
        <dbReference type="ARBA" id="ARBA00023136"/>
    </source>
</evidence>
<comment type="caution">
    <text evidence="9">The sequence shown here is derived from an EMBL/GenBank/DDBJ whole genome shotgun (WGS) entry which is preliminary data.</text>
</comment>
<dbReference type="PANTHER" id="PTHR43163:SF6">
    <property type="entry name" value="DIPEPTIDE TRANSPORT SYSTEM PERMEASE PROTEIN DPPB-RELATED"/>
    <property type="match status" value="1"/>
</dbReference>
<organism evidence="9 10">
    <name type="scientific">Bifidobacterium tissieri</name>
    <dbReference type="NCBI Taxonomy" id="1630162"/>
    <lineage>
        <taxon>Bacteria</taxon>
        <taxon>Bacillati</taxon>
        <taxon>Actinomycetota</taxon>
        <taxon>Actinomycetes</taxon>
        <taxon>Bifidobacteriales</taxon>
        <taxon>Bifidobacteriaceae</taxon>
        <taxon>Bifidobacterium</taxon>
    </lineage>
</organism>
<keyword evidence="5 7" id="KW-1133">Transmembrane helix</keyword>
<dbReference type="RefSeq" id="WP_094663817.1">
    <property type="nucleotide sequence ID" value="NZ_MWWV01000007.1"/>
</dbReference>
<evidence type="ECO:0000259" key="8">
    <source>
        <dbReference type="PROSITE" id="PS50928"/>
    </source>
</evidence>
<dbReference type="SUPFAM" id="SSF161098">
    <property type="entry name" value="MetI-like"/>
    <property type="match status" value="1"/>
</dbReference>
<evidence type="ECO:0000256" key="4">
    <source>
        <dbReference type="ARBA" id="ARBA00022692"/>
    </source>
</evidence>
<dbReference type="CDD" id="cd06261">
    <property type="entry name" value="TM_PBP2"/>
    <property type="match status" value="1"/>
</dbReference>
<evidence type="ECO:0000256" key="5">
    <source>
        <dbReference type="ARBA" id="ARBA00022989"/>
    </source>
</evidence>
<dbReference type="Gene3D" id="1.10.3720.10">
    <property type="entry name" value="MetI-like"/>
    <property type="match status" value="1"/>
</dbReference>